<dbReference type="SUPFAM" id="SSF50022">
    <property type="entry name" value="ISP domain"/>
    <property type="match status" value="1"/>
</dbReference>
<keyword evidence="1" id="KW-0001">2Fe-2S</keyword>
<reference evidence="8 9" key="1">
    <citation type="journal article" date="2021" name="Front. Microbiol.">
        <title>Aerobic Denitrification and Heterotrophic Sulfur Oxidation in the Genus Halomonas Revealed by Six Novel Species Characterizations and Genome-Based Analysis.</title>
        <authorList>
            <person name="Wang L."/>
            <person name="Shao Z."/>
        </authorList>
    </citation>
    <scope>NUCLEOTIDE SEQUENCE [LARGE SCALE GENOMIC DNA]</scope>
    <source>
        <strain evidence="8 9">MCCC 1A11036</strain>
    </source>
</reference>
<dbReference type="Gene3D" id="3.30.9.10">
    <property type="entry name" value="D-Amino Acid Oxidase, subunit A, domain 2"/>
    <property type="match status" value="1"/>
</dbReference>
<protein>
    <submittedName>
        <fullName evidence="8">FAD-dependent oxidoreductase</fullName>
    </submittedName>
</protein>
<evidence type="ECO:0000256" key="5">
    <source>
        <dbReference type="ARBA" id="ARBA00023014"/>
    </source>
</evidence>
<sequence length="499" mass="53952">MESIWTLGSRGVAEHPSLSGEADADVAIVGAGITGLTAALPLAEAGLKVMVLEAGAVGGGVTGGSTGNLYATLASGQAPLRHKWGDEVAAEVVRARAEAVDHVEALVKRFSIDCQFQRQPAYRLVTDERQHAGHELNEELDALVSAGLDVEMANAPGLPFDNWGLRIANQAQFNPLHYVQGLASALLGESVVILQHSPVREIEAGKGRLRTDAGSVTAKHIVQATHTPKGISLVQAGMPVSREYAVSARLRSGEYPEGIFWALDPFHSLRSYRHGDDQYLMVIGEKHPTGEHRGDHYQLLREYLTARFDVEAFTHHWSAQQYTSPDGLPYIGRMHGHDNLYMATGFAADGLVWGTLAGMLIADQILERANPWQARFGARRITPGKSALQYAKENATVTKHMVKDYLGTEKLDSFDAIAPGQGRVATVAGEKLAIHRTEAGELKVLSAVCPHMKCIVHWNASESTWDCPCHGSRFDTNGEVIEGPAYHPLARSEVSSSQG</sequence>
<dbReference type="PANTHER" id="PTHR13847:SF274">
    <property type="entry name" value="RIESKE 2FE-2S IRON-SULFUR PROTEIN YHFW-RELATED"/>
    <property type="match status" value="1"/>
</dbReference>
<keyword evidence="6" id="KW-1015">Disulfide bond</keyword>
<evidence type="ECO:0000313" key="8">
    <source>
        <dbReference type="EMBL" id="MCE8019274.1"/>
    </source>
</evidence>
<evidence type="ECO:0000256" key="1">
    <source>
        <dbReference type="ARBA" id="ARBA00022714"/>
    </source>
</evidence>
<evidence type="ECO:0000256" key="4">
    <source>
        <dbReference type="ARBA" id="ARBA00023004"/>
    </source>
</evidence>
<gene>
    <name evidence="8" type="ORF">HOP51_03945</name>
</gene>
<feature type="domain" description="Rieske" evidence="7">
    <location>
        <begin position="409"/>
        <end position="499"/>
    </location>
</feature>
<keyword evidence="5" id="KW-0411">Iron-sulfur</keyword>
<keyword evidence="2" id="KW-0479">Metal-binding</keyword>
<dbReference type="InterPro" id="IPR036922">
    <property type="entry name" value="Rieske_2Fe-2S_sf"/>
</dbReference>
<keyword evidence="9" id="KW-1185">Reference proteome</keyword>
<evidence type="ECO:0000256" key="6">
    <source>
        <dbReference type="ARBA" id="ARBA00023157"/>
    </source>
</evidence>
<organism evidence="8 9">
    <name type="scientific">Billgrantia zhangzhouensis</name>
    <dbReference type="NCBI Taxonomy" id="2733481"/>
    <lineage>
        <taxon>Bacteria</taxon>
        <taxon>Pseudomonadati</taxon>
        <taxon>Pseudomonadota</taxon>
        <taxon>Gammaproteobacteria</taxon>
        <taxon>Oceanospirillales</taxon>
        <taxon>Halomonadaceae</taxon>
        <taxon>Billgrantia</taxon>
    </lineage>
</organism>
<dbReference type="PANTHER" id="PTHR13847">
    <property type="entry name" value="SARCOSINE DEHYDROGENASE-RELATED"/>
    <property type="match status" value="1"/>
</dbReference>
<dbReference type="InterPro" id="IPR017941">
    <property type="entry name" value="Rieske_2Fe-2S"/>
</dbReference>
<dbReference type="InterPro" id="IPR006076">
    <property type="entry name" value="FAD-dep_OxRdtase"/>
</dbReference>
<evidence type="ECO:0000313" key="9">
    <source>
        <dbReference type="Proteomes" id="UP001320122"/>
    </source>
</evidence>
<dbReference type="PRINTS" id="PR00162">
    <property type="entry name" value="RIESKE"/>
</dbReference>
<name>A0ABS9AC38_9GAMM</name>
<dbReference type="Pfam" id="PF01266">
    <property type="entry name" value="DAO"/>
    <property type="match status" value="1"/>
</dbReference>
<dbReference type="InterPro" id="IPR005805">
    <property type="entry name" value="Rieske_Fe-S_prot_C"/>
</dbReference>
<dbReference type="InterPro" id="IPR036188">
    <property type="entry name" value="FAD/NAD-bd_sf"/>
</dbReference>
<evidence type="ECO:0000256" key="3">
    <source>
        <dbReference type="ARBA" id="ARBA00023002"/>
    </source>
</evidence>
<evidence type="ECO:0000259" key="7">
    <source>
        <dbReference type="PROSITE" id="PS51296"/>
    </source>
</evidence>
<dbReference type="Gene3D" id="2.102.10.10">
    <property type="entry name" value="Rieske [2Fe-2S] iron-sulphur domain"/>
    <property type="match status" value="1"/>
</dbReference>
<dbReference type="Proteomes" id="UP001320122">
    <property type="component" value="Unassembled WGS sequence"/>
</dbReference>
<dbReference type="Gene3D" id="3.50.50.60">
    <property type="entry name" value="FAD/NAD(P)-binding domain"/>
    <property type="match status" value="1"/>
</dbReference>
<dbReference type="CDD" id="cd03477">
    <property type="entry name" value="Rieske_YhfW_C"/>
    <property type="match status" value="1"/>
</dbReference>
<dbReference type="PROSITE" id="PS51296">
    <property type="entry name" value="RIESKE"/>
    <property type="match status" value="1"/>
</dbReference>
<evidence type="ECO:0000256" key="2">
    <source>
        <dbReference type="ARBA" id="ARBA00022723"/>
    </source>
</evidence>
<proteinExistence type="predicted"/>
<accession>A0ABS9AC38</accession>
<keyword evidence="3" id="KW-0560">Oxidoreductase</keyword>
<comment type="caution">
    <text evidence="8">The sequence shown here is derived from an EMBL/GenBank/DDBJ whole genome shotgun (WGS) entry which is preliminary data.</text>
</comment>
<dbReference type="InterPro" id="IPR038010">
    <property type="entry name" value="YhfW_C"/>
</dbReference>
<keyword evidence="4" id="KW-0408">Iron</keyword>
<dbReference type="EMBL" id="JABFTT010000003">
    <property type="protein sequence ID" value="MCE8019274.1"/>
    <property type="molecule type" value="Genomic_DNA"/>
</dbReference>
<dbReference type="SUPFAM" id="SSF51905">
    <property type="entry name" value="FAD/NAD(P)-binding domain"/>
    <property type="match status" value="1"/>
</dbReference>
<dbReference type="RefSeq" id="WP_234272668.1">
    <property type="nucleotide sequence ID" value="NZ_JABFTT010000003.1"/>
</dbReference>
<dbReference type="Pfam" id="PF00355">
    <property type="entry name" value="Rieske"/>
    <property type="match status" value="1"/>
</dbReference>